<dbReference type="Proteomes" id="UP000487268">
    <property type="component" value="Unassembled WGS sequence"/>
</dbReference>
<dbReference type="Pfam" id="PF17900">
    <property type="entry name" value="Peptidase_M1_N"/>
    <property type="match status" value="1"/>
</dbReference>
<dbReference type="PANTHER" id="PTHR11533">
    <property type="entry name" value="PROTEASE M1 ZINC METALLOPROTEASE"/>
    <property type="match status" value="1"/>
</dbReference>
<sequence length="473" mass="51053">MSRSPRLAAVALTVTAGLMVTAAPAGAAAPHFTPGAPGAGDPYFPDMGNGGYDVAHYDIGLKYDAATKGIAAVTKIDARATQNLSRFDLDFLGPLTIHHLTVNGRKAAYKRTGAQELVITPPKGLRKGKKFTVVVTYSGVPQKIDDPALGISGWLATPDGGVMLNQPIGAATVYPVNDTPRDKATYTITLAVPKGLTGLAGGDFAGSRTKGGLTVSRWEMRQPMASELSMIAIGKYDVIKGRTPKGVPNITATDRALGTSAALAKDFNTQTGQVTDWEASLFGRFPFSSTGGVTVKASAGYALETQGRPVYDLTRRPGTIPRGDLLAHELGHQWFGDSVTPKKWADIWLNEGFATYSEWLYFEKFQNKPVQKSFEETYATPATDELWQGKVADPGRDHIFDGLVYDRGAMALHALRKQIGDKSFYRLLKAWPAAYRHGNASTADFVRFSEKLSGKRLDGWAKAWLYSPGKPTY</sequence>
<dbReference type="EC" id="3.4.11.2" evidence="4"/>
<dbReference type="SUPFAM" id="SSF63737">
    <property type="entry name" value="Leukotriene A4 hydrolase N-terminal domain"/>
    <property type="match status" value="1"/>
</dbReference>
<dbReference type="InterPro" id="IPR042097">
    <property type="entry name" value="Aminopeptidase_N-like_N_sf"/>
</dbReference>
<dbReference type="PRINTS" id="PR00756">
    <property type="entry name" value="ALADIPTASE"/>
</dbReference>
<comment type="cofactor">
    <cofactor evidence="2">
        <name>Zn(2+)</name>
        <dbReference type="ChEBI" id="CHEBI:29105"/>
    </cofactor>
</comment>
<dbReference type="Gene3D" id="1.10.390.10">
    <property type="entry name" value="Neutral Protease Domain 2"/>
    <property type="match status" value="1"/>
</dbReference>
<keyword evidence="16" id="KW-0031">Aminopeptidase</keyword>
<organism evidence="16 17">
    <name type="scientific">Actinomadura macrotermitis</name>
    <dbReference type="NCBI Taxonomy" id="2585200"/>
    <lineage>
        <taxon>Bacteria</taxon>
        <taxon>Bacillati</taxon>
        <taxon>Actinomycetota</taxon>
        <taxon>Actinomycetes</taxon>
        <taxon>Streptosporangiales</taxon>
        <taxon>Thermomonosporaceae</taxon>
        <taxon>Actinomadura</taxon>
    </lineage>
</organism>
<proteinExistence type="inferred from homology"/>
<feature type="signal peptide" evidence="13">
    <location>
        <begin position="1"/>
        <end position="27"/>
    </location>
</feature>
<keyword evidence="13" id="KW-0732">Signal</keyword>
<feature type="chain" id="PRO_5029831878" description="Aminopeptidase N" evidence="13">
    <location>
        <begin position="28"/>
        <end position="473"/>
    </location>
</feature>
<feature type="domain" description="Aminopeptidase N-like N-terminal" evidence="15">
    <location>
        <begin position="56"/>
        <end position="226"/>
    </location>
</feature>
<keyword evidence="6" id="KW-0645">Protease</keyword>
<evidence type="ECO:0000256" key="5">
    <source>
        <dbReference type="ARBA" id="ARBA00015611"/>
    </source>
</evidence>
<evidence type="ECO:0000256" key="1">
    <source>
        <dbReference type="ARBA" id="ARBA00000098"/>
    </source>
</evidence>
<dbReference type="InterPro" id="IPR050344">
    <property type="entry name" value="Peptidase_M1_aminopeptidases"/>
</dbReference>
<comment type="caution">
    <text evidence="16">The sequence shown here is derived from an EMBL/GenBank/DDBJ whole genome shotgun (WGS) entry which is preliminary data.</text>
</comment>
<comment type="similarity">
    <text evidence="3">Belongs to the peptidase M1 family.</text>
</comment>
<reference evidence="16 17" key="1">
    <citation type="submission" date="2019-10" db="EMBL/GenBank/DDBJ databases">
        <title>Actinomadura rubteroloni sp. nov. and Actinomadura macrotermitis sp. nov., isolated from the gut of fungus growing-termite Macrotermes natalensis.</title>
        <authorList>
            <person name="Benndorf R."/>
            <person name="Martin K."/>
            <person name="Kuefner M."/>
            <person name="De Beer W."/>
            <person name="Kaster A.-K."/>
            <person name="Vollmers J."/>
            <person name="Poulsen M."/>
            <person name="Beemelmanns C."/>
        </authorList>
    </citation>
    <scope>NUCLEOTIDE SEQUENCE [LARGE SCALE GENOMIC DNA]</scope>
    <source>
        <strain evidence="16 17">RB68</strain>
    </source>
</reference>
<evidence type="ECO:0000259" key="15">
    <source>
        <dbReference type="Pfam" id="PF17900"/>
    </source>
</evidence>
<comment type="catalytic activity">
    <reaction evidence="1">
        <text>Release of an N-terminal amino acid, Xaa-|-Yaa- from a peptide, amide or arylamide. Xaa is preferably Ala, but may be most amino acids including Pro (slow action). When a terminal hydrophobic residue is followed by a prolyl residue, the two may be released as an intact Xaa-Pro dipeptide.</text>
        <dbReference type="EC" id="3.4.11.2"/>
    </reaction>
</comment>
<dbReference type="Gene3D" id="2.60.40.1730">
    <property type="entry name" value="tricorn interacting facor f3 domain"/>
    <property type="match status" value="1"/>
</dbReference>
<evidence type="ECO:0000256" key="3">
    <source>
        <dbReference type="ARBA" id="ARBA00010136"/>
    </source>
</evidence>
<gene>
    <name evidence="16" type="primary">pepN_2</name>
    <name evidence="16" type="ORF">ACRB68_19890</name>
</gene>
<dbReference type="GO" id="GO:0016285">
    <property type="term" value="F:alanyl aminopeptidase activity"/>
    <property type="evidence" value="ECO:0007669"/>
    <property type="project" value="UniProtKB-EC"/>
</dbReference>
<dbReference type="GO" id="GO:0006508">
    <property type="term" value="P:proteolysis"/>
    <property type="evidence" value="ECO:0007669"/>
    <property type="project" value="UniProtKB-KW"/>
</dbReference>
<dbReference type="GO" id="GO:0008237">
    <property type="term" value="F:metallopeptidase activity"/>
    <property type="evidence" value="ECO:0007669"/>
    <property type="project" value="UniProtKB-KW"/>
</dbReference>
<dbReference type="Pfam" id="PF01433">
    <property type="entry name" value="Peptidase_M1"/>
    <property type="match status" value="1"/>
</dbReference>
<dbReference type="PANTHER" id="PTHR11533:SF297">
    <property type="entry name" value="AMINOPEPTIDASE N"/>
    <property type="match status" value="1"/>
</dbReference>
<evidence type="ECO:0000256" key="4">
    <source>
        <dbReference type="ARBA" id="ARBA00012564"/>
    </source>
</evidence>
<evidence type="ECO:0000256" key="8">
    <source>
        <dbReference type="ARBA" id="ARBA00022801"/>
    </source>
</evidence>
<evidence type="ECO:0000259" key="14">
    <source>
        <dbReference type="Pfam" id="PF01433"/>
    </source>
</evidence>
<evidence type="ECO:0000256" key="10">
    <source>
        <dbReference type="ARBA" id="ARBA00023049"/>
    </source>
</evidence>
<dbReference type="InterPro" id="IPR014782">
    <property type="entry name" value="Peptidase_M1_dom"/>
</dbReference>
<protein>
    <recommendedName>
        <fullName evidence="5">Aminopeptidase N</fullName>
        <ecNumber evidence="4">3.4.11.2</ecNumber>
    </recommendedName>
    <alternativeName>
        <fullName evidence="11">Alanine aminopeptidase</fullName>
    </alternativeName>
    <alternativeName>
        <fullName evidence="12">Lysyl aminopeptidase</fullName>
    </alternativeName>
</protein>
<evidence type="ECO:0000256" key="2">
    <source>
        <dbReference type="ARBA" id="ARBA00001947"/>
    </source>
</evidence>
<dbReference type="OrthoDB" id="100605at2"/>
<dbReference type="EMBL" id="WEGH01000001">
    <property type="protein sequence ID" value="MQY03943.1"/>
    <property type="molecule type" value="Genomic_DNA"/>
</dbReference>
<evidence type="ECO:0000256" key="12">
    <source>
        <dbReference type="ARBA" id="ARBA00031533"/>
    </source>
</evidence>
<dbReference type="CDD" id="cd09603">
    <property type="entry name" value="M1_APN_like"/>
    <property type="match status" value="1"/>
</dbReference>
<dbReference type="RefSeq" id="WP_153531792.1">
    <property type="nucleotide sequence ID" value="NZ_WEGH01000001.1"/>
</dbReference>
<keyword evidence="17" id="KW-1185">Reference proteome</keyword>
<keyword evidence="7" id="KW-0479">Metal-binding</keyword>
<evidence type="ECO:0000256" key="11">
    <source>
        <dbReference type="ARBA" id="ARBA00029811"/>
    </source>
</evidence>
<evidence type="ECO:0000256" key="13">
    <source>
        <dbReference type="SAM" id="SignalP"/>
    </source>
</evidence>
<evidence type="ECO:0000256" key="7">
    <source>
        <dbReference type="ARBA" id="ARBA00022723"/>
    </source>
</evidence>
<keyword evidence="9" id="KW-0862">Zinc</keyword>
<evidence type="ECO:0000313" key="17">
    <source>
        <dbReference type="Proteomes" id="UP000487268"/>
    </source>
</evidence>
<dbReference type="InterPro" id="IPR001930">
    <property type="entry name" value="Peptidase_M1"/>
</dbReference>
<dbReference type="GO" id="GO:0008270">
    <property type="term" value="F:zinc ion binding"/>
    <property type="evidence" value="ECO:0007669"/>
    <property type="project" value="InterPro"/>
</dbReference>
<evidence type="ECO:0000256" key="6">
    <source>
        <dbReference type="ARBA" id="ARBA00022670"/>
    </source>
</evidence>
<dbReference type="SUPFAM" id="SSF55486">
    <property type="entry name" value="Metalloproteases ('zincins'), catalytic domain"/>
    <property type="match status" value="1"/>
</dbReference>
<dbReference type="InterPro" id="IPR045357">
    <property type="entry name" value="Aminopeptidase_N-like_N"/>
</dbReference>
<name>A0A7K0BRX0_9ACTN</name>
<keyword evidence="8 16" id="KW-0378">Hydrolase</keyword>
<accession>A0A7K0BRX0</accession>
<dbReference type="InterPro" id="IPR027268">
    <property type="entry name" value="Peptidase_M4/M1_CTD_sf"/>
</dbReference>
<feature type="domain" description="Peptidase M1 membrane alanine aminopeptidase" evidence="14">
    <location>
        <begin position="325"/>
        <end position="464"/>
    </location>
</feature>
<keyword evidence="10" id="KW-0482">Metalloprotease</keyword>
<evidence type="ECO:0000256" key="9">
    <source>
        <dbReference type="ARBA" id="ARBA00022833"/>
    </source>
</evidence>
<evidence type="ECO:0000313" key="16">
    <source>
        <dbReference type="EMBL" id="MQY03943.1"/>
    </source>
</evidence>
<dbReference type="AlphaFoldDB" id="A0A7K0BRX0"/>